<keyword evidence="1" id="KW-1185">Reference proteome</keyword>
<evidence type="ECO:0000313" key="2">
    <source>
        <dbReference type="WBParaSite" id="ALUE_0001799501-mRNA-1"/>
    </source>
</evidence>
<name>A0A0M3IHR6_ASCLU</name>
<sequence>LIRYVRLWSDRNIFSPIPKVDDLCINLYRDADPKKKKDRSTLIGYVQIKIDQLTARHPVERCCGHRRFHIGGQYAAGLASSTLDANADSQFSAYSTQSSETHTRISVLHAV</sequence>
<evidence type="ECO:0000313" key="1">
    <source>
        <dbReference type="Proteomes" id="UP000036681"/>
    </source>
</evidence>
<dbReference type="WBParaSite" id="ALUE_0001799501-mRNA-1">
    <property type="protein sequence ID" value="ALUE_0001799501-mRNA-1"/>
    <property type="gene ID" value="ALUE_0001799501"/>
</dbReference>
<accession>A0A0M3IHR6</accession>
<reference evidence="2" key="1">
    <citation type="submission" date="2017-02" db="UniProtKB">
        <authorList>
            <consortium name="WormBaseParasite"/>
        </authorList>
    </citation>
    <scope>IDENTIFICATION</scope>
</reference>
<protein>
    <submittedName>
        <fullName evidence="2">USP domain-containing protein</fullName>
    </submittedName>
</protein>
<proteinExistence type="predicted"/>
<organism evidence="1 2">
    <name type="scientific">Ascaris lumbricoides</name>
    <name type="common">Giant roundworm</name>
    <dbReference type="NCBI Taxonomy" id="6252"/>
    <lineage>
        <taxon>Eukaryota</taxon>
        <taxon>Metazoa</taxon>
        <taxon>Ecdysozoa</taxon>
        <taxon>Nematoda</taxon>
        <taxon>Chromadorea</taxon>
        <taxon>Rhabditida</taxon>
        <taxon>Spirurina</taxon>
        <taxon>Ascaridomorpha</taxon>
        <taxon>Ascaridoidea</taxon>
        <taxon>Ascarididae</taxon>
        <taxon>Ascaris</taxon>
    </lineage>
</organism>
<dbReference type="Proteomes" id="UP000036681">
    <property type="component" value="Unplaced"/>
</dbReference>
<dbReference type="AlphaFoldDB" id="A0A0M3IHR6"/>